<evidence type="ECO:0000313" key="2">
    <source>
        <dbReference type="WBParaSite" id="nRc.2.0.1.t19226-RA"/>
    </source>
</evidence>
<keyword evidence="1" id="KW-1185">Reference proteome</keyword>
<organism evidence="1 2">
    <name type="scientific">Romanomermis culicivorax</name>
    <name type="common">Nematode worm</name>
    <dbReference type="NCBI Taxonomy" id="13658"/>
    <lineage>
        <taxon>Eukaryota</taxon>
        <taxon>Metazoa</taxon>
        <taxon>Ecdysozoa</taxon>
        <taxon>Nematoda</taxon>
        <taxon>Enoplea</taxon>
        <taxon>Dorylaimia</taxon>
        <taxon>Mermithida</taxon>
        <taxon>Mermithoidea</taxon>
        <taxon>Mermithidae</taxon>
        <taxon>Romanomermis</taxon>
    </lineage>
</organism>
<dbReference type="Gene3D" id="3.10.450.50">
    <property type="match status" value="1"/>
</dbReference>
<reference evidence="2" key="1">
    <citation type="submission" date="2022-11" db="UniProtKB">
        <authorList>
            <consortium name="WormBaseParasite"/>
        </authorList>
    </citation>
    <scope>IDENTIFICATION</scope>
</reference>
<dbReference type="WBParaSite" id="nRc.2.0.1.t19226-RA">
    <property type="protein sequence ID" value="nRc.2.0.1.t19226-RA"/>
    <property type="gene ID" value="nRc.2.0.1.g19226"/>
</dbReference>
<sequence length="167" mass="18775">GTNNKIIFNWDLRYINTVNKRSKFISIAFHPSKKILQNDMADKCIDACMSDYVALWNSKSINDLVEKYYRNTSKLLLPDGSTIQGKADIAKYLQDTVGKCAWKYTWKNDETLGAGDVTTSLGTYTLSDGTKRKTGRSVVVWKKGPDGCKIEVDSFNGEKCDTRGICH</sequence>
<dbReference type="InterPro" id="IPR032710">
    <property type="entry name" value="NTF2-like_dom_sf"/>
</dbReference>
<protein>
    <submittedName>
        <fullName evidence="2">DUF4440 domain-containing protein</fullName>
    </submittedName>
</protein>
<dbReference type="SUPFAM" id="SSF54427">
    <property type="entry name" value="NTF2-like"/>
    <property type="match status" value="1"/>
</dbReference>
<dbReference type="Proteomes" id="UP000887565">
    <property type="component" value="Unplaced"/>
</dbReference>
<name>A0A915IYE1_ROMCU</name>
<proteinExistence type="predicted"/>
<accession>A0A915IYE1</accession>
<dbReference type="AlphaFoldDB" id="A0A915IYE1"/>
<evidence type="ECO:0000313" key="1">
    <source>
        <dbReference type="Proteomes" id="UP000887565"/>
    </source>
</evidence>